<dbReference type="Proteomes" id="UP000878956">
    <property type="component" value="Unassembled WGS sequence"/>
</dbReference>
<feature type="compositionally biased region" description="Low complexity" evidence="1">
    <location>
        <begin position="59"/>
        <end position="76"/>
    </location>
</feature>
<dbReference type="EMBL" id="FUPS01000004">
    <property type="protein sequence ID" value="SJS17521.1"/>
    <property type="molecule type" value="Genomic_DNA"/>
</dbReference>
<evidence type="ECO:0000256" key="1">
    <source>
        <dbReference type="SAM" id="MobiDB-lite"/>
    </source>
</evidence>
<feature type="signal peptide" evidence="2">
    <location>
        <begin position="1"/>
        <end position="33"/>
    </location>
</feature>
<feature type="compositionally biased region" description="Low complexity" evidence="1">
    <location>
        <begin position="98"/>
        <end position="125"/>
    </location>
</feature>
<dbReference type="AlphaFoldDB" id="A0A9X8RI10"/>
<feature type="compositionally biased region" description="Acidic residues" evidence="1">
    <location>
        <begin position="126"/>
        <end position="142"/>
    </location>
</feature>
<feature type="compositionally biased region" description="Polar residues" evidence="1">
    <location>
        <begin position="991"/>
        <end position="1027"/>
    </location>
</feature>
<feature type="compositionally biased region" description="Basic and acidic residues" evidence="1">
    <location>
        <begin position="1104"/>
        <end position="1121"/>
    </location>
</feature>
<dbReference type="InterPro" id="IPR050972">
    <property type="entry name" value="SDr-like"/>
</dbReference>
<evidence type="ECO:0000313" key="4">
    <source>
        <dbReference type="EMBL" id="SJS17521.1"/>
    </source>
</evidence>
<feature type="region of interest" description="Disordered" evidence="1">
    <location>
        <begin position="37"/>
        <end position="76"/>
    </location>
</feature>
<dbReference type="RefSeq" id="WP_077699385.1">
    <property type="nucleotide sequence ID" value="NZ_CP149711.1"/>
</dbReference>
<dbReference type="InterPro" id="IPR013783">
    <property type="entry name" value="Ig-like_fold"/>
</dbReference>
<evidence type="ECO:0000313" key="5">
    <source>
        <dbReference type="Proteomes" id="UP000189137"/>
    </source>
</evidence>
<dbReference type="Proteomes" id="UP000189137">
    <property type="component" value="Unassembled WGS sequence"/>
</dbReference>
<feature type="region of interest" description="Disordered" evidence="1">
    <location>
        <begin position="1161"/>
        <end position="1180"/>
    </location>
</feature>
<protein>
    <submittedName>
        <fullName evidence="3">Collagen-binding adhesin CbpA</fullName>
    </submittedName>
</protein>
<keyword evidence="3" id="KW-0176">Collagen</keyword>
<feature type="compositionally biased region" description="Basic and acidic residues" evidence="1">
    <location>
        <begin position="1161"/>
        <end position="1170"/>
    </location>
</feature>
<evidence type="ECO:0000256" key="2">
    <source>
        <dbReference type="SAM" id="SignalP"/>
    </source>
</evidence>
<name>A0A9X8RI10_CLODI</name>
<evidence type="ECO:0000313" key="3">
    <source>
        <dbReference type="EMBL" id="HBH1540670.1"/>
    </source>
</evidence>
<feature type="chain" id="PRO_5040763574" evidence="2">
    <location>
        <begin position="34"/>
        <end position="1232"/>
    </location>
</feature>
<dbReference type="PANTHER" id="PTHR34403">
    <property type="entry name" value="TOL-PAL SYSTEM PROTEIN TOLA"/>
    <property type="match status" value="1"/>
</dbReference>
<comment type="caution">
    <text evidence="4">The sequence shown here is derived from an EMBL/GenBank/DDBJ whole genome shotgun (WGS) entry which is preliminary data.</text>
</comment>
<dbReference type="EMBL" id="DAEPXK010000001">
    <property type="protein sequence ID" value="HBH1540670.1"/>
    <property type="molecule type" value="Genomic_DNA"/>
</dbReference>
<keyword evidence="2" id="KW-0732">Signal</keyword>
<accession>A0A9X8RI10</accession>
<reference evidence="4 5" key="1">
    <citation type="submission" date="2017-02" db="EMBL/GenBank/DDBJ databases">
        <authorList>
            <consortium name="Pathogen Informatics"/>
        </authorList>
    </citation>
    <scope>NUCLEOTIDE SEQUENCE [LARGE SCALE GENOMIC DNA]</scope>
    <source>
        <strain evidence="4 5">VRECD0157</strain>
    </source>
</reference>
<reference evidence="3" key="3">
    <citation type="submission" date="2021-06" db="EMBL/GenBank/DDBJ databases">
        <authorList>
            <consortium name="NCBI Pathogen Detection Project"/>
        </authorList>
    </citation>
    <scope>NUCLEOTIDE SEQUENCE</scope>
    <source>
        <strain evidence="3">HN1000</strain>
    </source>
</reference>
<organism evidence="4 5">
    <name type="scientific">Clostridioides difficile</name>
    <name type="common">Peptoclostridium difficile</name>
    <dbReference type="NCBI Taxonomy" id="1496"/>
    <lineage>
        <taxon>Bacteria</taxon>
        <taxon>Bacillati</taxon>
        <taxon>Bacillota</taxon>
        <taxon>Clostridia</taxon>
        <taxon>Peptostreptococcales</taxon>
        <taxon>Peptostreptococcaceae</taxon>
        <taxon>Clostridioides</taxon>
    </lineage>
</organism>
<feature type="compositionally biased region" description="Basic and acidic residues" evidence="1">
    <location>
        <begin position="878"/>
        <end position="896"/>
    </location>
</feature>
<feature type="region of interest" description="Disordered" evidence="1">
    <location>
        <begin position="868"/>
        <end position="1121"/>
    </location>
</feature>
<dbReference type="Gene3D" id="2.60.40.10">
    <property type="entry name" value="Immunoglobulins"/>
    <property type="match status" value="1"/>
</dbReference>
<feature type="region of interest" description="Disordered" evidence="1">
    <location>
        <begin position="98"/>
        <end position="142"/>
    </location>
</feature>
<proteinExistence type="predicted"/>
<dbReference type="PANTHER" id="PTHR34403:SF8">
    <property type="entry name" value="TOL-PAL SYSTEM PROTEIN TOLA"/>
    <property type="match status" value="1"/>
</dbReference>
<sequence length="1232" mass="129328">MQQKCKKKALSMILSISMGLGSVASFNASNTFADTIEESTNAGNAEGDTNAGNAEGDTNAGNAEGDTNAGNAGGDANAGNAGGDANAGNAGGDANAGNAGGDANAGNAEEDSNAGNAEGDANAGNAEEDANAGNAEEDSNAGNAEEDMNALVVEEATAEDPTSVGDFKISGGEINVDFKFASGVLTILSGKQMTIQNNNPNTPTTHRIVIPKDVKAELIFDGVNIKTASNSPFTLTPDKDGGAYAHVILQDGSENKLESGDVYYPGMRAGKGTTLTIDDSVVNRDIEGEFIVPEGGKIPRDVTLENGDKLKKGDRLTLLDSNNRGSLKVVGNYYSAGIGGGNTESGGNIIINGGAITAIGQESSRNTGYGAGIGGGGNGSGGDITINGGTITAKGAYHGAGIGGGYYTTTKNALSPSVVDPSTGSGYSGNITINGGLSYSYGGAHGSAFGDGCVNPGTNRGYRILVTGGTILPYMTGVGDWIFDLSATTGDVIVTGGSLKATTFKSLGGAVAYGDLEKKTKVFMNKISLKYLGQDKVSTTLVDDFKMLIDGKIYPYGAPSYTDDQGVLYLWFSDQFKGSEVSVNLVVIDKITGGNIKPDDFYVKDIGSGSQFLKQYEEFTIDDTPPYLIIKRYDGLPFEEDVEKLFLDWILKDGGIPIITPKGEKLTDKKFMTISSQRLNEETMEPDTNLGSDDLTKQVDAGKYQLSITSTQFSNVYPFNEAYWGHRAYYKAEIIPADTETSLVVEESKAKTDVFKPTDTFTLNVTISPDKKEGPDCASPRGYVQFYINGKEYKDPVELKTHNKGSESHNYSTASIEWRPLDSNHHIFTTEQTITVKYIGDDINYIEGSEDEKKLKLDMTNVDVDGDGIPDINIDTDGDGRPDINIDTSGDWKPDINIDTDNTGEWKPSTEGGNGDGIWKPDKNIDTNGDGNPDTDYNRPAIDTDNDGVDDYWKPDKNVDTGSGGYDTGNPNLNKPDPDNGGNSKPDPDNGGNSKPDSGNGGNSKPDSGNGGNSKPDSGNGGNSKPDSGNGGNSKPDPDNGGNSKPDPDNGGNGKPDPDNGGNSKPDPDNGGNSKPDPDNGGNSKPDIDTDGDGKPNINIDIDGDGKPDINIDTDGDGKPDINIDIDGDGKPDINIDIDGDGKPDINIDIDGDGKPDINIDTDGDGKPDINIDTDGNGKPDINIDTDESLDSNVGQNVQTGDQSNIMLDLALMFISLFFLIKNLTNKYLRRK</sequence>
<gene>
    <name evidence="3" type="primary">cbpA</name>
    <name evidence="3" type="ORF">KRM00_000118</name>
    <name evidence="4" type="ORF">SAMEA3375112_01437</name>
</gene>
<reference evidence="3" key="2">
    <citation type="journal article" date="2018" name="Genome Biol.">
        <title>SKESA: strategic k-mer extension for scrupulous assemblies.</title>
        <authorList>
            <person name="Souvorov A."/>
            <person name="Agarwala R."/>
            <person name="Lipman D.J."/>
        </authorList>
    </citation>
    <scope>NUCLEOTIDE SEQUENCE</scope>
    <source>
        <strain evidence="3">HN1000</strain>
    </source>
</reference>